<keyword evidence="2" id="KW-1185">Reference proteome</keyword>
<dbReference type="EMBL" id="JADOEL010000023">
    <property type="protein sequence ID" value="MBF8179655.1"/>
    <property type="molecule type" value="Genomic_DNA"/>
</dbReference>
<evidence type="ECO:0000313" key="2">
    <source>
        <dbReference type="Proteomes" id="UP000657372"/>
    </source>
</evidence>
<gene>
    <name evidence="1" type="ORF">IXC47_18390</name>
</gene>
<reference evidence="1 2" key="1">
    <citation type="submission" date="2020-11" db="EMBL/GenBank/DDBJ databases">
        <title>WGS of Herminiimonas contaminans strain Marseille-Q4544 isolated from planarians Schmidtea mediterranea.</title>
        <authorList>
            <person name="Kangale L."/>
        </authorList>
    </citation>
    <scope>NUCLEOTIDE SEQUENCE [LARGE SCALE GENOMIC DNA]</scope>
    <source>
        <strain evidence="1 2">Marseille-Q4544</strain>
    </source>
</reference>
<protein>
    <submittedName>
        <fullName evidence="1">HK97 gp10 family phage protein</fullName>
    </submittedName>
</protein>
<accession>A0ABS0EXW7</accession>
<dbReference type="Proteomes" id="UP000657372">
    <property type="component" value="Unassembled WGS sequence"/>
</dbReference>
<dbReference type="RefSeq" id="WP_195876638.1">
    <property type="nucleotide sequence ID" value="NZ_JADOEL010000023.1"/>
</dbReference>
<proteinExistence type="predicted"/>
<organism evidence="1 2">
    <name type="scientific">Herminiimonas contaminans</name>
    <dbReference type="NCBI Taxonomy" id="1111140"/>
    <lineage>
        <taxon>Bacteria</taxon>
        <taxon>Pseudomonadati</taxon>
        <taxon>Pseudomonadota</taxon>
        <taxon>Betaproteobacteria</taxon>
        <taxon>Burkholderiales</taxon>
        <taxon>Oxalobacteraceae</taxon>
        <taxon>Herminiimonas</taxon>
    </lineage>
</organism>
<dbReference type="Pfam" id="PF04883">
    <property type="entry name" value="HK97-gp10_like"/>
    <property type="match status" value="1"/>
</dbReference>
<evidence type="ECO:0000313" key="1">
    <source>
        <dbReference type="EMBL" id="MBF8179655.1"/>
    </source>
</evidence>
<sequence>MSTSIVITSTQLQAKGRRAVVSFARTLDRFVQRGAQEFGREEKKQAPKAFTILTNSVAVKKNGIADYTVRPGSKYAAWVNNGTAPHQAPLQPLMQWLRLTKRVSDGKELYARARGLQRFIAAHGTKANPFVDRTREAMHGRVMVLLHDGVHTGIREAFPA</sequence>
<dbReference type="InterPro" id="IPR010064">
    <property type="entry name" value="HK97-gp10_tail"/>
</dbReference>
<name>A0ABS0EXW7_9BURK</name>
<comment type="caution">
    <text evidence="1">The sequence shown here is derived from an EMBL/GenBank/DDBJ whole genome shotgun (WGS) entry which is preliminary data.</text>
</comment>